<proteinExistence type="predicted"/>
<protein>
    <recommendedName>
        <fullName evidence="2">DUF4286 domain-containing protein</fullName>
    </recommendedName>
</protein>
<evidence type="ECO:0008006" key="2">
    <source>
        <dbReference type="Google" id="ProtNLM"/>
    </source>
</evidence>
<accession>A0A382TEV2</accession>
<name>A0A382TEV2_9ZZZZ</name>
<evidence type="ECO:0000313" key="1">
    <source>
        <dbReference type="EMBL" id="SVD20660.1"/>
    </source>
</evidence>
<dbReference type="EMBL" id="UINC01136104">
    <property type="protein sequence ID" value="SVD20660.1"/>
    <property type="molecule type" value="Genomic_DNA"/>
</dbReference>
<dbReference type="SUPFAM" id="SSF54909">
    <property type="entry name" value="Dimeric alpha+beta barrel"/>
    <property type="match status" value="1"/>
</dbReference>
<organism evidence="1">
    <name type="scientific">marine metagenome</name>
    <dbReference type="NCBI Taxonomy" id="408172"/>
    <lineage>
        <taxon>unclassified sequences</taxon>
        <taxon>metagenomes</taxon>
        <taxon>ecological metagenomes</taxon>
    </lineage>
</organism>
<reference evidence="1" key="1">
    <citation type="submission" date="2018-05" db="EMBL/GenBank/DDBJ databases">
        <authorList>
            <person name="Lanie J.A."/>
            <person name="Ng W.-L."/>
            <person name="Kazmierczak K.M."/>
            <person name="Andrzejewski T.M."/>
            <person name="Davidsen T.M."/>
            <person name="Wayne K.J."/>
            <person name="Tettelin H."/>
            <person name="Glass J.I."/>
            <person name="Rusch D."/>
            <person name="Podicherti R."/>
            <person name="Tsui H.-C.T."/>
            <person name="Winkler M.E."/>
        </authorList>
    </citation>
    <scope>NUCLEOTIDE SEQUENCE</scope>
</reference>
<dbReference type="Pfam" id="PF14114">
    <property type="entry name" value="DUF4286"/>
    <property type="match status" value="1"/>
</dbReference>
<dbReference type="InterPro" id="IPR011008">
    <property type="entry name" value="Dimeric_a/b-barrel"/>
</dbReference>
<sequence>MIVYEVNLQVDSIAADEYAEWLEPHIEQILEIEGFQGAEWFVCDSEDDKVHWSLRYHLDSRESLENYQKNHAPALIKEGLDRFGEYLTANRRVMELIDV</sequence>
<dbReference type="InterPro" id="IPR025563">
    <property type="entry name" value="DUF4286"/>
</dbReference>
<dbReference type="AlphaFoldDB" id="A0A382TEV2"/>
<gene>
    <name evidence="1" type="ORF">METZ01_LOCUS373514</name>
</gene>